<gene>
    <name evidence="2" type="ORF">DWV59_10365</name>
</gene>
<keyword evidence="1" id="KW-0812">Transmembrane</keyword>
<keyword evidence="1" id="KW-0472">Membrane</keyword>
<keyword evidence="1" id="KW-1133">Transmembrane helix</keyword>
<sequence length="114" mass="12459">MEDTAGTIIEQLARWADAMTRTLAAWDTGTLIVLAVTFTVLAGVTGRATTGGGLIRQILWITVTAILTLIAVATVWTIASRYLPIPELEMLLRNLAGHQPLFRSLDTAARILRW</sequence>
<dbReference type="Proteomes" id="UP000265775">
    <property type="component" value="Unassembled WGS sequence"/>
</dbReference>
<evidence type="ECO:0000313" key="2">
    <source>
        <dbReference type="EMBL" id="RGW63245.1"/>
    </source>
</evidence>
<protein>
    <submittedName>
        <fullName evidence="2">Uncharacterized protein</fullName>
    </submittedName>
</protein>
<evidence type="ECO:0000256" key="1">
    <source>
        <dbReference type="SAM" id="Phobius"/>
    </source>
</evidence>
<dbReference type="EMBL" id="QSAR01000015">
    <property type="protein sequence ID" value="RGW63245.1"/>
    <property type="molecule type" value="Genomic_DNA"/>
</dbReference>
<dbReference type="RefSeq" id="WP_117781899.1">
    <property type="nucleotide sequence ID" value="NZ_JAHOAS010000028.1"/>
</dbReference>
<feature type="transmembrane region" description="Helical" evidence="1">
    <location>
        <begin position="58"/>
        <end position="79"/>
    </location>
</feature>
<feature type="transmembrane region" description="Helical" evidence="1">
    <location>
        <begin position="23"/>
        <end position="46"/>
    </location>
</feature>
<name>A0A395XY87_BIFLN</name>
<accession>A0A395XY87</accession>
<organism evidence="2 3">
    <name type="scientific">Bifidobacterium longum</name>
    <dbReference type="NCBI Taxonomy" id="216816"/>
    <lineage>
        <taxon>Bacteria</taxon>
        <taxon>Bacillati</taxon>
        <taxon>Actinomycetota</taxon>
        <taxon>Actinomycetes</taxon>
        <taxon>Bifidobacteriales</taxon>
        <taxon>Bifidobacteriaceae</taxon>
        <taxon>Bifidobacterium</taxon>
    </lineage>
</organism>
<reference evidence="2 3" key="1">
    <citation type="submission" date="2018-08" db="EMBL/GenBank/DDBJ databases">
        <title>A genome reference for cultivated species of the human gut microbiota.</title>
        <authorList>
            <person name="Zou Y."/>
            <person name="Xue W."/>
            <person name="Luo G."/>
        </authorList>
    </citation>
    <scope>NUCLEOTIDE SEQUENCE [LARGE SCALE GENOMIC DNA]</scope>
    <source>
        <strain evidence="2 3">AF11-12</strain>
    </source>
</reference>
<comment type="caution">
    <text evidence="2">The sequence shown here is derived from an EMBL/GenBank/DDBJ whole genome shotgun (WGS) entry which is preliminary data.</text>
</comment>
<evidence type="ECO:0000313" key="3">
    <source>
        <dbReference type="Proteomes" id="UP000265775"/>
    </source>
</evidence>
<proteinExistence type="predicted"/>
<dbReference type="AlphaFoldDB" id="A0A395XY87"/>